<dbReference type="InterPro" id="IPR004934">
    <property type="entry name" value="TMOD"/>
</dbReference>
<sequence length="1308" mass="136086">MSCFCFRGAAGGRDKRSAIAHWGTLVQATVKVARQQRREACFEDCKTERVAQLEREKAVGGPPITDQAVDEEKLQSITTDDSVSFAKAQLLKRMAQKKAAAAAAAVAAPVAAPEGHQTEASASTCVAVEGGNSDGARLFGAATSSAEAKGAADGVVATSQEDNRAIPVVETSDVELAIASSPTEGGPTDVTPFQQAVREPREDHTSCDGAVRSRRNSRQRWRQLQRDCEQLANTPLQLPTVVAPIWRFRGFSLSSAPLEDGTGVLAQEAGPGVPLPSLPLADVAPESTHPSTSPSGDEKKKVKQKKKKKKKKKEESPEVAAEVAENVEQRGASAGSCSAGVTEEASSGCTRPSAPGASDTAEAPSGGLSAVGSKEEAPAGGGLVPPGHTEDALERDVGSPHSQAMEGGPKRSPRPAGTGAPAPSTRAMPLTAPGSALEDAERSKVEKSSKRLSSSSQMAADLLRAVEGPLPPPGGLRGCEATPREIPEDAARSRMLKILGEESNKLQRTQEVVQAPELSDEETESDDDCAGLRGAFATPGQEADAEDAAAPAPSEAEVASGGASSSSGPGTPDSSAEERTNQWQAHGEPSAGNGKARDQCGISSSGAGAGSTARGDDNVSVGAGSTARGDDNVSAGAGSISWEACSHDGIGASGAAMSSAVGRVGDVPSSRGVAAGDAAEGLSRDECVAQEEARLMAEHRRLAVLQSAKGIRVEQEMVERASPQLERLNMRQEDGMSPEPGADHAQIEARKQEQQAAARRSEEEEQAAARKREDQERVEEEQAAARKLQEEEQAARRVEEEAAAARRVEEEQAAARKLQEEQAAARRVEEEQAAARKLQEEEEEAARRVEEEQAAAPARRVEEEAAAARRVEEEQAVARKLQEEQAAALPATPPDGQRSSGRREEEAAKQAAGVGLAASGVSGKVGTGNMAKQLGGEKRLAQAVRRGTGGTGVSGKVGTGNMWAAQQRAEGGRGCGQAVRRGTGGTGVMRGHWQHGAQQRAEVEEEAAKQAVRRGTGGTSVSGKVGTGNMAAQQRAEEEEAAKQAVRRGTGGTGVSGKVGTGNMAAQQRAEEEEAAKQAVRRGTGGTGGSSAAAPGKVVKKFQFGGGAPGPKVVVERITANDATLDKVELIGSAVYQMKAEETTAALAQGLAANTHLRELHLVTCGISDQGAAALGHALATNRSLVVLNLEGNKIKSEGGIALAAGLAKNRTLQSLSLLNQQQKAFGDACLTAFMEMFEENVTLLKISWRLDSRKSFALNKLMTRNNEIDRRLKSNMPFEDLLPDGAKGQSAELSAGAKPQPPMVMAH</sequence>
<feature type="compositionally biased region" description="Basic and acidic residues" evidence="4">
    <location>
        <begin position="439"/>
        <end position="449"/>
    </location>
</feature>
<feature type="region of interest" description="Disordered" evidence="4">
    <location>
        <begin position="1287"/>
        <end position="1308"/>
    </location>
</feature>
<protein>
    <submittedName>
        <fullName evidence="5">Uncharacterized protein</fullName>
    </submittedName>
</protein>
<feature type="compositionally biased region" description="Basic and acidic residues" evidence="4">
    <location>
        <begin position="741"/>
        <end position="775"/>
    </location>
</feature>
<feature type="compositionally biased region" description="Basic and acidic residues" evidence="4">
    <location>
        <begin position="482"/>
        <end position="492"/>
    </location>
</feature>
<comment type="subcellular location">
    <subcellularLocation>
        <location evidence="1">Cytoplasm</location>
        <location evidence="1">Cytoskeleton</location>
        <location evidence="1">Cilium axoneme</location>
    </subcellularLocation>
</comment>
<dbReference type="GO" id="GO:0051694">
    <property type="term" value="P:pointed-end actin filament capping"/>
    <property type="evidence" value="ECO:0007669"/>
    <property type="project" value="InterPro"/>
</dbReference>
<feature type="compositionally biased region" description="Low complexity" evidence="4">
    <location>
        <begin position="909"/>
        <end position="924"/>
    </location>
</feature>
<accession>A0AAE0L287</accession>
<dbReference type="PANTHER" id="PTHR10901:SF6">
    <property type="entry name" value="TROPOMODULIN, ISOFORM N"/>
    <property type="match status" value="1"/>
</dbReference>
<feature type="compositionally biased region" description="Gly residues" evidence="4">
    <location>
        <begin position="1049"/>
        <end position="1060"/>
    </location>
</feature>
<feature type="compositionally biased region" description="Gly residues" evidence="4">
    <location>
        <begin position="947"/>
        <end position="958"/>
    </location>
</feature>
<feature type="compositionally biased region" description="Low complexity" evidence="4">
    <location>
        <begin position="1021"/>
        <end position="1034"/>
    </location>
</feature>
<feature type="compositionally biased region" description="Basic and acidic residues" evidence="4">
    <location>
        <begin position="388"/>
        <end position="398"/>
    </location>
</feature>
<feature type="region of interest" description="Disordered" evidence="4">
    <location>
        <begin position="662"/>
        <end position="683"/>
    </location>
</feature>
<organism evidence="5 6">
    <name type="scientific">Cymbomonas tetramitiformis</name>
    <dbReference type="NCBI Taxonomy" id="36881"/>
    <lineage>
        <taxon>Eukaryota</taxon>
        <taxon>Viridiplantae</taxon>
        <taxon>Chlorophyta</taxon>
        <taxon>Pyramimonadophyceae</taxon>
        <taxon>Pyramimonadales</taxon>
        <taxon>Pyramimonadaceae</taxon>
        <taxon>Cymbomonas</taxon>
    </lineage>
</organism>
<evidence type="ECO:0000256" key="4">
    <source>
        <dbReference type="SAM" id="MobiDB-lite"/>
    </source>
</evidence>
<feature type="region of interest" description="Disordered" evidence="4">
    <location>
        <begin position="262"/>
        <end position="637"/>
    </location>
</feature>
<dbReference type="GO" id="GO:0005930">
    <property type="term" value="C:axoneme"/>
    <property type="evidence" value="ECO:0007669"/>
    <property type="project" value="UniProtKB-SubCell"/>
</dbReference>
<dbReference type="Gene3D" id="3.80.10.10">
    <property type="entry name" value="Ribonuclease Inhibitor"/>
    <property type="match status" value="1"/>
</dbReference>
<name>A0AAE0L287_9CHLO</name>
<proteinExistence type="predicted"/>
<dbReference type="SMART" id="SM00368">
    <property type="entry name" value="LRR_RI"/>
    <property type="match status" value="2"/>
</dbReference>
<feature type="region of interest" description="Disordered" evidence="4">
    <location>
        <begin position="197"/>
        <end position="219"/>
    </location>
</feature>
<feature type="region of interest" description="Disordered" evidence="4">
    <location>
        <begin position="1011"/>
        <end position="1094"/>
    </location>
</feature>
<evidence type="ECO:0000256" key="3">
    <source>
        <dbReference type="ARBA" id="ARBA00023212"/>
    </source>
</evidence>
<feature type="compositionally biased region" description="Basic residues" evidence="4">
    <location>
        <begin position="301"/>
        <end position="312"/>
    </location>
</feature>
<keyword evidence="3" id="KW-0206">Cytoskeleton</keyword>
<keyword evidence="6" id="KW-1185">Reference proteome</keyword>
<evidence type="ECO:0000256" key="2">
    <source>
        <dbReference type="ARBA" id="ARBA00022490"/>
    </source>
</evidence>
<dbReference type="EMBL" id="LGRX02010956">
    <property type="protein sequence ID" value="KAK3269431.1"/>
    <property type="molecule type" value="Genomic_DNA"/>
</dbReference>
<evidence type="ECO:0000313" key="5">
    <source>
        <dbReference type="EMBL" id="KAK3269431.1"/>
    </source>
</evidence>
<feature type="compositionally biased region" description="Basic and acidic residues" evidence="4">
    <location>
        <begin position="859"/>
        <end position="883"/>
    </location>
</feature>
<dbReference type="InterPro" id="IPR032675">
    <property type="entry name" value="LRR_dom_sf"/>
</dbReference>
<dbReference type="GO" id="GO:0007015">
    <property type="term" value="P:actin filament organization"/>
    <property type="evidence" value="ECO:0007669"/>
    <property type="project" value="TreeGrafter"/>
</dbReference>
<dbReference type="SUPFAM" id="SSF52047">
    <property type="entry name" value="RNI-like"/>
    <property type="match status" value="1"/>
</dbReference>
<feature type="compositionally biased region" description="Basic and acidic residues" evidence="4">
    <location>
        <begin position="783"/>
        <end position="851"/>
    </location>
</feature>
<feature type="compositionally biased region" description="Low complexity" evidence="4">
    <location>
        <begin position="548"/>
        <end position="574"/>
    </location>
</feature>
<feature type="compositionally biased region" description="Acidic residues" evidence="4">
    <location>
        <begin position="518"/>
        <end position="529"/>
    </location>
</feature>
<dbReference type="PANTHER" id="PTHR10901">
    <property type="entry name" value="TROPOMODULIN"/>
    <property type="match status" value="1"/>
</dbReference>
<evidence type="ECO:0000313" key="6">
    <source>
        <dbReference type="Proteomes" id="UP001190700"/>
    </source>
</evidence>
<keyword evidence="2" id="KW-0963">Cytoplasm</keyword>
<dbReference type="Proteomes" id="UP001190700">
    <property type="component" value="Unassembled WGS sequence"/>
</dbReference>
<evidence type="ECO:0000256" key="1">
    <source>
        <dbReference type="ARBA" id="ARBA00004430"/>
    </source>
</evidence>
<reference evidence="5 6" key="1">
    <citation type="journal article" date="2015" name="Genome Biol. Evol.">
        <title>Comparative Genomics of a Bacterivorous Green Alga Reveals Evolutionary Causalities and Consequences of Phago-Mixotrophic Mode of Nutrition.</title>
        <authorList>
            <person name="Burns J.A."/>
            <person name="Paasch A."/>
            <person name="Narechania A."/>
            <person name="Kim E."/>
        </authorList>
    </citation>
    <scope>NUCLEOTIDE SEQUENCE [LARGE SCALE GENOMIC DNA]</scope>
    <source>
        <strain evidence="5 6">PLY_AMNH</strain>
    </source>
</reference>
<comment type="caution">
    <text evidence="5">The sequence shown here is derived from an EMBL/GenBank/DDBJ whole genome shotgun (WGS) entry which is preliminary data.</text>
</comment>
<dbReference type="Pfam" id="PF13516">
    <property type="entry name" value="LRR_6"/>
    <property type="match status" value="2"/>
</dbReference>
<feature type="region of interest" description="Disordered" evidence="4">
    <location>
        <begin position="716"/>
        <end position="959"/>
    </location>
</feature>
<dbReference type="InterPro" id="IPR001611">
    <property type="entry name" value="Leu-rich_rpt"/>
</dbReference>
<dbReference type="GO" id="GO:0005523">
    <property type="term" value="F:tropomyosin binding"/>
    <property type="evidence" value="ECO:0007669"/>
    <property type="project" value="InterPro"/>
</dbReference>
<gene>
    <name evidence="5" type="ORF">CYMTET_22127</name>
</gene>